<dbReference type="Proteomes" id="UP001054945">
    <property type="component" value="Unassembled WGS sequence"/>
</dbReference>
<dbReference type="EMBL" id="BPLR01000654">
    <property type="protein sequence ID" value="GIY96394.1"/>
    <property type="molecule type" value="Genomic_DNA"/>
</dbReference>
<protein>
    <submittedName>
        <fullName evidence="1">Uncharacterized protein</fullName>
    </submittedName>
</protein>
<comment type="caution">
    <text evidence="1">The sequence shown here is derived from an EMBL/GenBank/DDBJ whole genome shotgun (WGS) entry which is preliminary data.</text>
</comment>
<accession>A0AAV4XRC9</accession>
<keyword evidence="2" id="KW-1185">Reference proteome</keyword>
<organism evidence="1 2">
    <name type="scientific">Caerostris extrusa</name>
    <name type="common">Bark spider</name>
    <name type="synonym">Caerostris bankana</name>
    <dbReference type="NCBI Taxonomy" id="172846"/>
    <lineage>
        <taxon>Eukaryota</taxon>
        <taxon>Metazoa</taxon>
        <taxon>Ecdysozoa</taxon>
        <taxon>Arthropoda</taxon>
        <taxon>Chelicerata</taxon>
        <taxon>Arachnida</taxon>
        <taxon>Araneae</taxon>
        <taxon>Araneomorphae</taxon>
        <taxon>Entelegynae</taxon>
        <taxon>Araneoidea</taxon>
        <taxon>Araneidae</taxon>
        <taxon>Caerostris</taxon>
    </lineage>
</organism>
<gene>
    <name evidence="1" type="ORF">CEXT_469071</name>
</gene>
<evidence type="ECO:0000313" key="1">
    <source>
        <dbReference type="EMBL" id="GIY96394.1"/>
    </source>
</evidence>
<sequence>MFQVDNDLLKGFVDVLHFILGLHHELDSPGTKNGSHPFTAIEIVISQMGFVPFCKLHRLCRQFGILRTICKHLRFHVTGPEKVFVSVVIYSNESAAIIPLSCDNSSSLIQTVLPTIRK</sequence>
<reference evidence="1 2" key="1">
    <citation type="submission" date="2021-06" db="EMBL/GenBank/DDBJ databases">
        <title>Caerostris extrusa draft genome.</title>
        <authorList>
            <person name="Kono N."/>
            <person name="Arakawa K."/>
        </authorList>
    </citation>
    <scope>NUCLEOTIDE SEQUENCE [LARGE SCALE GENOMIC DNA]</scope>
</reference>
<proteinExistence type="predicted"/>
<evidence type="ECO:0000313" key="2">
    <source>
        <dbReference type="Proteomes" id="UP001054945"/>
    </source>
</evidence>
<dbReference type="AlphaFoldDB" id="A0AAV4XRC9"/>
<name>A0AAV4XRC9_CAEEX</name>